<dbReference type="SUPFAM" id="SSF53795">
    <property type="entry name" value="PEP carboxykinase-like"/>
    <property type="match status" value="1"/>
</dbReference>
<dbReference type="RefSeq" id="WP_021249336.1">
    <property type="nucleotide sequence ID" value="NZ_ATJV01000053.1"/>
</dbReference>
<name>S9ZQ62_9RHOO</name>
<reference evidence="1 2" key="1">
    <citation type="submission" date="2013-06" db="EMBL/GenBank/DDBJ databases">
        <title>Draft genome sequence of Thauera terpenica.</title>
        <authorList>
            <person name="Liu B."/>
            <person name="Frostegard A.H."/>
            <person name="Shapleigh J.P."/>
        </authorList>
    </citation>
    <scope>NUCLEOTIDE SEQUENCE [LARGE SCALE GENOMIC DNA]</scope>
    <source>
        <strain evidence="1 2">58Eu</strain>
    </source>
</reference>
<dbReference type="PATRIC" id="fig|1348657.5.peg.1914"/>
<dbReference type="InterPro" id="IPR027417">
    <property type="entry name" value="P-loop_NTPase"/>
</dbReference>
<dbReference type="EMBL" id="ATJV01000053">
    <property type="protein sequence ID" value="EPZ15627.1"/>
    <property type="molecule type" value="Genomic_DNA"/>
</dbReference>
<accession>S9ZQ62</accession>
<protein>
    <recommendedName>
        <fullName evidence="3">HPr kinase</fullName>
    </recommendedName>
</protein>
<sequence length="287" mass="31885">MRLQTGPFVFRINSPLPKVAESLHLLYDAFPLAEPDAFADFHVRIRISSGLRRVLRPQSIFDLDGIEPFKPLPGKQAFALLEWGMNWCIYSHAHQFLIIHGAVLEKHGRAILLPAPSGSGKSTLCAALMCRGWRLLSDELILIDPETAEIHSLCRPVSLKNRSIDVMRAFAPDALITAPIPDTSKGTVAHMRPSATSFAGIQDHALPWRVVFPRYREHSATQISPLSRADTFMRLVDNAFNYTLLGTLGFRTLARVIDRVQGLDAEYSALDDIIARLDALVAAEVAR</sequence>
<dbReference type="STRING" id="1348657.M622_15195"/>
<comment type="caution">
    <text evidence="1">The sequence shown here is derived from an EMBL/GenBank/DDBJ whole genome shotgun (WGS) entry which is preliminary data.</text>
</comment>
<dbReference type="InterPro" id="IPR027600">
    <property type="entry name" value="HprK-rel_A"/>
</dbReference>
<dbReference type="eggNOG" id="COG5265">
    <property type="taxonomic scope" value="Bacteria"/>
</dbReference>
<dbReference type="OrthoDB" id="4544211at2"/>
<dbReference type="Proteomes" id="UP000015455">
    <property type="component" value="Unassembled WGS sequence"/>
</dbReference>
<evidence type="ECO:0000313" key="2">
    <source>
        <dbReference type="Proteomes" id="UP000015455"/>
    </source>
</evidence>
<dbReference type="Gene3D" id="3.40.50.300">
    <property type="entry name" value="P-loop containing nucleotide triphosphate hydrolases"/>
    <property type="match status" value="1"/>
</dbReference>
<evidence type="ECO:0008006" key="3">
    <source>
        <dbReference type="Google" id="ProtNLM"/>
    </source>
</evidence>
<dbReference type="NCBIfam" id="TIGR04352">
    <property type="entry name" value="HprK_rel_A"/>
    <property type="match status" value="1"/>
</dbReference>
<organism evidence="1 2">
    <name type="scientific">Thauera terpenica 58Eu</name>
    <dbReference type="NCBI Taxonomy" id="1348657"/>
    <lineage>
        <taxon>Bacteria</taxon>
        <taxon>Pseudomonadati</taxon>
        <taxon>Pseudomonadota</taxon>
        <taxon>Betaproteobacteria</taxon>
        <taxon>Rhodocyclales</taxon>
        <taxon>Zoogloeaceae</taxon>
        <taxon>Thauera</taxon>
    </lineage>
</organism>
<gene>
    <name evidence="1" type="ORF">M622_15195</name>
</gene>
<dbReference type="AlphaFoldDB" id="S9ZQ62"/>
<proteinExistence type="predicted"/>
<keyword evidence="2" id="KW-1185">Reference proteome</keyword>
<evidence type="ECO:0000313" key="1">
    <source>
        <dbReference type="EMBL" id="EPZ15627.1"/>
    </source>
</evidence>